<dbReference type="CDD" id="cd00130">
    <property type="entry name" value="PAS"/>
    <property type="match status" value="5"/>
</dbReference>
<evidence type="ECO:0000256" key="5">
    <source>
        <dbReference type="ARBA" id="ARBA00022777"/>
    </source>
</evidence>
<gene>
    <name evidence="9" type="ORF">GRX03_15130</name>
</gene>
<dbReference type="Pfam" id="PF00989">
    <property type="entry name" value="PAS"/>
    <property type="match status" value="1"/>
</dbReference>
<dbReference type="InterPro" id="IPR004358">
    <property type="entry name" value="Sig_transdc_His_kin-like_C"/>
</dbReference>
<evidence type="ECO:0000259" key="8">
    <source>
        <dbReference type="PROSITE" id="PS50113"/>
    </source>
</evidence>
<feature type="domain" description="PAS" evidence="7">
    <location>
        <begin position="150"/>
        <end position="197"/>
    </location>
</feature>
<dbReference type="InterPro" id="IPR003594">
    <property type="entry name" value="HATPase_dom"/>
</dbReference>
<comment type="caution">
    <text evidence="9">The sequence shown here is derived from an EMBL/GenBank/DDBJ whole genome shotgun (WGS) entry which is preliminary data.</text>
</comment>
<evidence type="ECO:0000256" key="4">
    <source>
        <dbReference type="ARBA" id="ARBA00022679"/>
    </source>
</evidence>
<dbReference type="InterPro" id="IPR013655">
    <property type="entry name" value="PAS_fold_3"/>
</dbReference>
<dbReference type="InterPro" id="IPR036890">
    <property type="entry name" value="HATPase_C_sf"/>
</dbReference>
<dbReference type="InterPro" id="IPR000014">
    <property type="entry name" value="PAS"/>
</dbReference>
<evidence type="ECO:0000259" key="6">
    <source>
        <dbReference type="PROSITE" id="PS50109"/>
    </source>
</evidence>
<dbReference type="Pfam" id="PF02518">
    <property type="entry name" value="HATPase_c"/>
    <property type="match status" value="1"/>
</dbReference>
<dbReference type="RefSeq" id="WP_159765083.1">
    <property type="nucleotide sequence ID" value="NZ_WUUT01000007.1"/>
</dbReference>
<comment type="catalytic activity">
    <reaction evidence="1">
        <text>ATP + protein L-histidine = ADP + protein N-phospho-L-histidine.</text>
        <dbReference type="EC" id="2.7.13.3"/>
    </reaction>
</comment>
<feature type="domain" description="PAS" evidence="7">
    <location>
        <begin position="398"/>
        <end position="469"/>
    </location>
</feature>
<dbReference type="SUPFAM" id="SSF55785">
    <property type="entry name" value="PYP-like sensor domain (PAS domain)"/>
    <property type="match status" value="5"/>
</dbReference>
<evidence type="ECO:0000313" key="10">
    <source>
        <dbReference type="Proteomes" id="UP000466535"/>
    </source>
</evidence>
<dbReference type="PROSITE" id="PS50112">
    <property type="entry name" value="PAS"/>
    <property type="match status" value="3"/>
</dbReference>
<dbReference type="PANTHER" id="PTHR43304:SF1">
    <property type="entry name" value="PAC DOMAIN-CONTAINING PROTEIN"/>
    <property type="match status" value="1"/>
</dbReference>
<evidence type="ECO:0000256" key="3">
    <source>
        <dbReference type="ARBA" id="ARBA00022553"/>
    </source>
</evidence>
<name>A0A6B0TCH0_9EURY</name>
<reference evidence="9 10" key="1">
    <citation type="submission" date="2019-12" db="EMBL/GenBank/DDBJ databases">
        <title>Isolation and characterization of three novel carbon monoxide-oxidizing members of Halobacteria from salione crusts and soils.</title>
        <authorList>
            <person name="Myers M.R."/>
            <person name="King G.M."/>
        </authorList>
    </citation>
    <scope>NUCLEOTIDE SEQUENCE [LARGE SCALE GENOMIC DNA]</scope>
    <source>
        <strain evidence="9 10">WSH3</strain>
    </source>
</reference>
<dbReference type="InterPro" id="IPR029016">
    <property type="entry name" value="GAF-like_dom_sf"/>
</dbReference>
<keyword evidence="5" id="KW-0418">Kinase</keyword>
<dbReference type="FunFam" id="3.30.450.20:FF:000155">
    <property type="entry name" value="Sensor histidine kinase TodS"/>
    <property type="match status" value="1"/>
</dbReference>
<dbReference type="EMBL" id="WUUT01000007">
    <property type="protein sequence ID" value="MXR52931.1"/>
    <property type="molecule type" value="Genomic_DNA"/>
</dbReference>
<dbReference type="CDD" id="cd00075">
    <property type="entry name" value="HATPase"/>
    <property type="match status" value="1"/>
</dbReference>
<dbReference type="InterPro" id="IPR035965">
    <property type="entry name" value="PAS-like_dom_sf"/>
</dbReference>
<dbReference type="Pfam" id="PF08448">
    <property type="entry name" value="PAS_4"/>
    <property type="match status" value="2"/>
</dbReference>
<dbReference type="InterPro" id="IPR013767">
    <property type="entry name" value="PAS_fold"/>
</dbReference>
<feature type="domain" description="PAS" evidence="7">
    <location>
        <begin position="518"/>
        <end position="592"/>
    </location>
</feature>
<feature type="domain" description="Histidine kinase" evidence="6">
    <location>
        <begin position="774"/>
        <end position="1001"/>
    </location>
</feature>
<dbReference type="InterPro" id="IPR000700">
    <property type="entry name" value="PAS-assoc_C"/>
</dbReference>
<organism evidence="9 10">
    <name type="scientific">Halovenus carboxidivorans</name>
    <dbReference type="NCBI Taxonomy" id="2692199"/>
    <lineage>
        <taxon>Archaea</taxon>
        <taxon>Methanobacteriati</taxon>
        <taxon>Methanobacteriota</taxon>
        <taxon>Stenosarchaea group</taxon>
        <taxon>Halobacteria</taxon>
        <taxon>Halobacteriales</taxon>
        <taxon>Haloarculaceae</taxon>
        <taxon>Halovenus</taxon>
    </lineage>
</organism>
<dbReference type="Gene3D" id="3.30.450.40">
    <property type="match status" value="1"/>
</dbReference>
<keyword evidence="3" id="KW-0597">Phosphoprotein</keyword>
<keyword evidence="4" id="KW-0808">Transferase</keyword>
<dbReference type="PROSITE" id="PS50113">
    <property type="entry name" value="PAC"/>
    <property type="match status" value="3"/>
</dbReference>
<evidence type="ECO:0000256" key="2">
    <source>
        <dbReference type="ARBA" id="ARBA00012438"/>
    </source>
</evidence>
<dbReference type="SUPFAM" id="SSF55874">
    <property type="entry name" value="ATPase domain of HSP90 chaperone/DNA topoisomerase II/histidine kinase"/>
    <property type="match status" value="1"/>
</dbReference>
<evidence type="ECO:0000259" key="7">
    <source>
        <dbReference type="PROSITE" id="PS50112"/>
    </source>
</evidence>
<dbReference type="PROSITE" id="PS50109">
    <property type="entry name" value="HIS_KIN"/>
    <property type="match status" value="1"/>
</dbReference>
<dbReference type="Gene3D" id="3.30.565.10">
    <property type="entry name" value="Histidine kinase-like ATPase, C-terminal domain"/>
    <property type="match status" value="1"/>
</dbReference>
<accession>A0A6B0TCH0</accession>
<dbReference type="InterPro" id="IPR052162">
    <property type="entry name" value="Sensor_kinase/Photoreceptor"/>
</dbReference>
<dbReference type="SMART" id="SM00086">
    <property type="entry name" value="PAC"/>
    <property type="match status" value="4"/>
</dbReference>
<dbReference type="Pfam" id="PF08447">
    <property type="entry name" value="PAS_3"/>
    <property type="match status" value="1"/>
</dbReference>
<protein>
    <recommendedName>
        <fullName evidence="2">histidine kinase</fullName>
        <ecNumber evidence="2">2.7.13.3</ecNumber>
    </recommendedName>
</protein>
<dbReference type="Proteomes" id="UP000466535">
    <property type="component" value="Unassembled WGS sequence"/>
</dbReference>
<sequence length="1001" mass="112783">MGDGADPESVGTLPPGLDTFAEPVCLLNSRGEIRDCNDTFADLVDRTRSAVVGTAGSDLFAEPPDHLTEAIGQALDTGNATVETTTLAGEGTRLRWALSPLPEWWIEEPTVLCIGSHQRHLDRLQTERQDRYESLVQQSNDGIAVVQNHRLAFVNETFAEITGYEPEALVGKHFEDLCSAEYRDVVRQRYESRIDGESPPNQYELEIETREGDTRMLDLAVTRIEHEGEPATLVNVRDITERMRRQSAVERLQDATEQIQQAETAEEVAAVAVEAATDVFDLPFAICWFHDDDTNRLEPAYATEEAREEGFVDSFGPESYEYGVFRDGDPTSYTPRAVAPENSLTNAVLLPLGTHGMIGVGGREHVEFDDTVVDVTRTLAEHTTTALDRVDQTRELREERALTESIFVALPDVFYAFDEHGQFFRWNDRLSAVTGYSDEEIASMHPAELFPPEEREQIYEAIADVFEEDTTVTIEAHFQTKEGEQIPYEFTGARLTDETGESLGLVGIGRNISDRKQRQRRFEAVFNNTYQFTGLMEPDGTLIEVNEAALEFGDLDPEDVIGTKLWDAFWFKHSDALREETKAGVERAADGEFVRQEVSVQGSDREAIIDFSIRPVTDDHGEVTLLIPEGRDITELKERERELRRERDHIRRTEAQADVGGWEIDLDTENLYWTDGLRDLYDVGPSFEPRYEDAIGYFHPENRETVAEALQACRENGTEFDIEARIITAAGRTRWVRIEGERVTDADTRTLRGVVRDITERKEREQRLMVLNRVLRHNLRNKLTVVTGYADHVERSLETLDIDSSTDPAEARERLREFPLDEALTSVREIQASSDDLTELSQKVRTFGETIKRVDVTDSIAVRSVLRELQKQYTAEYPEADIEADLGEAQVQGNREFLTLVVGELLENALVHNDSETPTVALSVDTDAEERVTIRVVDNGPGIPDIEREVLREGEEDSLLHGSGIGLWTIHWLVTRVGGNVSIADNDPTGTVVEISIPRPE</sequence>
<dbReference type="InterPro" id="IPR003018">
    <property type="entry name" value="GAF"/>
</dbReference>
<evidence type="ECO:0000313" key="9">
    <source>
        <dbReference type="EMBL" id="MXR52931.1"/>
    </source>
</evidence>
<dbReference type="SMART" id="SM00091">
    <property type="entry name" value="PAS"/>
    <property type="match status" value="5"/>
</dbReference>
<proteinExistence type="predicted"/>
<dbReference type="Gene3D" id="3.30.450.20">
    <property type="entry name" value="PAS domain"/>
    <property type="match status" value="5"/>
</dbReference>
<dbReference type="OrthoDB" id="230688at2157"/>
<evidence type="ECO:0000256" key="1">
    <source>
        <dbReference type="ARBA" id="ARBA00000085"/>
    </source>
</evidence>
<dbReference type="InterPro" id="IPR005467">
    <property type="entry name" value="His_kinase_dom"/>
</dbReference>
<keyword evidence="10" id="KW-1185">Reference proteome</keyword>
<dbReference type="InterPro" id="IPR013656">
    <property type="entry name" value="PAS_4"/>
</dbReference>
<dbReference type="NCBIfam" id="TIGR00229">
    <property type="entry name" value="sensory_box"/>
    <property type="match status" value="4"/>
</dbReference>
<dbReference type="Pfam" id="PF13185">
    <property type="entry name" value="GAF_2"/>
    <property type="match status" value="1"/>
</dbReference>
<dbReference type="PANTHER" id="PTHR43304">
    <property type="entry name" value="PHYTOCHROME-LIKE PROTEIN CPH1"/>
    <property type="match status" value="1"/>
</dbReference>
<dbReference type="SUPFAM" id="SSF55781">
    <property type="entry name" value="GAF domain-like"/>
    <property type="match status" value="1"/>
</dbReference>
<dbReference type="Pfam" id="PF13426">
    <property type="entry name" value="PAS_9"/>
    <property type="match status" value="1"/>
</dbReference>
<feature type="domain" description="PAC" evidence="8">
    <location>
        <begin position="587"/>
        <end position="645"/>
    </location>
</feature>
<dbReference type="EC" id="2.7.13.3" evidence="2"/>
<feature type="domain" description="PAC" evidence="8">
    <location>
        <begin position="720"/>
        <end position="770"/>
    </location>
</feature>
<dbReference type="GO" id="GO:0004673">
    <property type="term" value="F:protein histidine kinase activity"/>
    <property type="evidence" value="ECO:0007669"/>
    <property type="project" value="UniProtKB-EC"/>
</dbReference>
<feature type="domain" description="PAC" evidence="8">
    <location>
        <begin position="472"/>
        <end position="524"/>
    </location>
</feature>
<dbReference type="AlphaFoldDB" id="A0A6B0TCH0"/>
<dbReference type="PRINTS" id="PR00344">
    <property type="entry name" value="BCTRLSENSOR"/>
</dbReference>
<dbReference type="InterPro" id="IPR001610">
    <property type="entry name" value="PAC"/>
</dbReference>
<dbReference type="SMART" id="SM00387">
    <property type="entry name" value="HATPase_c"/>
    <property type="match status" value="1"/>
</dbReference>